<organism evidence="1 2">
    <name type="scientific">Belliella pelovolcani</name>
    <dbReference type="NCBI Taxonomy" id="529505"/>
    <lineage>
        <taxon>Bacteria</taxon>
        <taxon>Pseudomonadati</taxon>
        <taxon>Bacteroidota</taxon>
        <taxon>Cytophagia</taxon>
        <taxon>Cytophagales</taxon>
        <taxon>Cyclobacteriaceae</taxon>
        <taxon>Belliella</taxon>
    </lineage>
</organism>
<dbReference type="STRING" id="529505.SAMN05421761_12121"/>
<dbReference type="AlphaFoldDB" id="A0A1N7PUV9"/>
<dbReference type="EMBL" id="FTOP01000021">
    <property type="protein sequence ID" value="SIT14423.1"/>
    <property type="molecule type" value="Genomic_DNA"/>
</dbReference>
<accession>A0A1N7PUV9</accession>
<name>A0A1N7PUV9_9BACT</name>
<evidence type="ECO:0000313" key="2">
    <source>
        <dbReference type="Proteomes" id="UP000186026"/>
    </source>
</evidence>
<dbReference type="Proteomes" id="UP000186026">
    <property type="component" value="Unassembled WGS sequence"/>
</dbReference>
<keyword evidence="2" id="KW-1185">Reference proteome</keyword>
<evidence type="ECO:0000313" key="1">
    <source>
        <dbReference type="EMBL" id="SIT14423.1"/>
    </source>
</evidence>
<gene>
    <name evidence="1" type="ORF">SAMN05421761_12121</name>
</gene>
<sequence length="64" mass="7760">MIIKQSRLRLFYKEIWANIIPIEMGYEFNPFCGYRKENADIRKLTSKETNSNFIFIQIFMDIGY</sequence>
<proteinExistence type="predicted"/>
<reference evidence="2" key="1">
    <citation type="submission" date="2017-01" db="EMBL/GenBank/DDBJ databases">
        <authorList>
            <person name="Varghese N."/>
            <person name="Submissions S."/>
        </authorList>
    </citation>
    <scope>NUCLEOTIDE SEQUENCE [LARGE SCALE GENOMIC DNA]</scope>
    <source>
        <strain evidence="2">DSM 46698</strain>
    </source>
</reference>
<protein>
    <submittedName>
        <fullName evidence="1">Uncharacterized protein</fullName>
    </submittedName>
</protein>